<accession>A0A2H9VQA5</accession>
<evidence type="ECO:0000313" key="3">
    <source>
        <dbReference type="Proteomes" id="UP000242687"/>
    </source>
</evidence>
<name>A0A2H9VQA5_9SPHI</name>
<sequence length="111" mass="13190">MSILTITNTNRKWNQVILWWEIRRITYNFIVLGVGLLSFFISYVSIPLVYISIAFWLNAIYTLGWIIELSIQKYSSQRFKLNYPPYAYLSYLAFSSVIVVSLALYFYNIYN</sequence>
<evidence type="ECO:0000256" key="1">
    <source>
        <dbReference type="SAM" id="Phobius"/>
    </source>
</evidence>
<gene>
    <name evidence="2" type="ORF">CLV57_3636</name>
</gene>
<comment type="caution">
    <text evidence="2">The sequence shown here is derived from an EMBL/GenBank/DDBJ whole genome shotgun (WGS) entry which is preliminary data.</text>
</comment>
<proteinExistence type="predicted"/>
<dbReference type="EMBL" id="PGFJ01000002">
    <property type="protein sequence ID" value="PJJ80485.1"/>
    <property type="molecule type" value="Genomic_DNA"/>
</dbReference>
<keyword evidence="1" id="KW-0812">Transmembrane</keyword>
<organism evidence="2 3">
    <name type="scientific">Mucilaginibacter auburnensis</name>
    <dbReference type="NCBI Taxonomy" id="1457233"/>
    <lineage>
        <taxon>Bacteria</taxon>
        <taxon>Pseudomonadati</taxon>
        <taxon>Bacteroidota</taxon>
        <taxon>Sphingobacteriia</taxon>
        <taxon>Sphingobacteriales</taxon>
        <taxon>Sphingobacteriaceae</taxon>
        <taxon>Mucilaginibacter</taxon>
    </lineage>
</organism>
<protein>
    <submittedName>
        <fullName evidence="2">Uncharacterized protein</fullName>
    </submittedName>
</protein>
<feature type="transmembrane region" description="Helical" evidence="1">
    <location>
        <begin position="88"/>
        <end position="107"/>
    </location>
</feature>
<evidence type="ECO:0000313" key="2">
    <source>
        <dbReference type="EMBL" id="PJJ80485.1"/>
    </source>
</evidence>
<reference evidence="2 3" key="1">
    <citation type="submission" date="2017-11" db="EMBL/GenBank/DDBJ databases">
        <title>Genomic Encyclopedia of Archaeal and Bacterial Type Strains, Phase II (KMG-II): From Individual Species to Whole Genera.</title>
        <authorList>
            <person name="Goeker M."/>
        </authorList>
    </citation>
    <scope>NUCLEOTIDE SEQUENCE [LARGE SCALE GENOMIC DNA]</scope>
    <source>
        <strain evidence="2 3">DSM 28175</strain>
    </source>
</reference>
<feature type="transmembrane region" description="Helical" evidence="1">
    <location>
        <begin position="49"/>
        <end position="67"/>
    </location>
</feature>
<keyword evidence="3" id="KW-1185">Reference proteome</keyword>
<keyword evidence="1" id="KW-1133">Transmembrane helix</keyword>
<dbReference type="AlphaFoldDB" id="A0A2H9VQA5"/>
<feature type="transmembrane region" description="Helical" evidence="1">
    <location>
        <begin position="25"/>
        <end position="43"/>
    </location>
</feature>
<keyword evidence="1" id="KW-0472">Membrane</keyword>
<dbReference type="Proteomes" id="UP000242687">
    <property type="component" value="Unassembled WGS sequence"/>
</dbReference>